<comment type="caution">
    <text evidence="8">The sequence shown here is derived from an EMBL/GenBank/DDBJ whole genome shotgun (WGS) entry which is preliminary data.</text>
</comment>
<feature type="transmembrane region" description="Helical" evidence="6">
    <location>
        <begin position="209"/>
        <end position="228"/>
    </location>
</feature>
<evidence type="ECO:0000313" key="8">
    <source>
        <dbReference type="EMBL" id="TQL56618.1"/>
    </source>
</evidence>
<dbReference type="Pfam" id="PF00482">
    <property type="entry name" value="T2SSF"/>
    <property type="match status" value="1"/>
</dbReference>
<evidence type="ECO:0000256" key="2">
    <source>
        <dbReference type="ARBA" id="ARBA00022475"/>
    </source>
</evidence>
<name>A0A542Z8E5_9ACTN</name>
<keyword evidence="2" id="KW-1003">Cell membrane</keyword>
<keyword evidence="4 6" id="KW-1133">Transmembrane helix</keyword>
<reference evidence="8 9" key="1">
    <citation type="submission" date="2019-06" db="EMBL/GenBank/DDBJ databases">
        <title>Sequencing the genomes of 1000 actinobacteria strains.</title>
        <authorList>
            <person name="Klenk H.-P."/>
        </authorList>
    </citation>
    <scope>NUCLEOTIDE SEQUENCE [LARGE SCALE GENOMIC DNA]</scope>
    <source>
        <strain evidence="8 9">DSM 8251</strain>
    </source>
</reference>
<dbReference type="Proteomes" id="UP000316196">
    <property type="component" value="Unassembled WGS sequence"/>
</dbReference>
<evidence type="ECO:0000256" key="5">
    <source>
        <dbReference type="ARBA" id="ARBA00023136"/>
    </source>
</evidence>
<evidence type="ECO:0000256" key="1">
    <source>
        <dbReference type="ARBA" id="ARBA00004651"/>
    </source>
</evidence>
<gene>
    <name evidence="8" type="ORF">FB460_2511</name>
</gene>
<feature type="transmembrane region" description="Helical" evidence="6">
    <location>
        <begin position="234"/>
        <end position="258"/>
    </location>
</feature>
<keyword evidence="5 6" id="KW-0472">Membrane</keyword>
<evidence type="ECO:0000256" key="6">
    <source>
        <dbReference type="SAM" id="Phobius"/>
    </source>
</evidence>
<evidence type="ECO:0000256" key="4">
    <source>
        <dbReference type="ARBA" id="ARBA00022989"/>
    </source>
</evidence>
<evidence type="ECO:0000256" key="3">
    <source>
        <dbReference type="ARBA" id="ARBA00022692"/>
    </source>
</evidence>
<evidence type="ECO:0000313" key="9">
    <source>
        <dbReference type="Proteomes" id="UP000316196"/>
    </source>
</evidence>
<comment type="subcellular location">
    <subcellularLocation>
        <location evidence="1">Cell membrane</location>
        <topology evidence="1">Multi-pass membrane protein</topology>
    </subcellularLocation>
</comment>
<dbReference type="AlphaFoldDB" id="A0A542Z8E5"/>
<keyword evidence="9" id="KW-1185">Reference proteome</keyword>
<dbReference type="OrthoDB" id="3828740at2"/>
<organism evidence="8 9">
    <name type="scientific">Propioniferax innocua</name>
    <dbReference type="NCBI Taxonomy" id="1753"/>
    <lineage>
        <taxon>Bacteria</taxon>
        <taxon>Bacillati</taxon>
        <taxon>Actinomycetota</taxon>
        <taxon>Actinomycetes</taxon>
        <taxon>Propionibacteriales</taxon>
        <taxon>Propionibacteriaceae</taxon>
        <taxon>Propioniferax</taxon>
    </lineage>
</organism>
<protein>
    <submittedName>
        <fullName evidence="8">Type II secretion system protein F (GspF)</fullName>
    </submittedName>
</protein>
<evidence type="ECO:0000259" key="7">
    <source>
        <dbReference type="Pfam" id="PF00482"/>
    </source>
</evidence>
<dbReference type="PANTHER" id="PTHR35007:SF3">
    <property type="entry name" value="POSSIBLE CONSERVED ALANINE RICH MEMBRANE PROTEIN"/>
    <property type="match status" value="1"/>
</dbReference>
<keyword evidence="3 6" id="KW-0812">Transmembrane</keyword>
<dbReference type="GO" id="GO:0005886">
    <property type="term" value="C:plasma membrane"/>
    <property type="evidence" value="ECO:0007669"/>
    <property type="project" value="UniProtKB-SubCell"/>
</dbReference>
<dbReference type="PANTHER" id="PTHR35007">
    <property type="entry name" value="INTEGRAL MEMBRANE PROTEIN-RELATED"/>
    <property type="match status" value="1"/>
</dbReference>
<accession>A0A542Z8E5</accession>
<feature type="domain" description="Type II secretion system protein GspF" evidence="7">
    <location>
        <begin position="95"/>
        <end position="218"/>
    </location>
</feature>
<proteinExistence type="predicted"/>
<sequence length="271" mass="28877">MMAAVVAAMLIGGLWALRYGMEPPGEPRVQRRRRRLGSARWPLVIGASGGLLVFAVTGWPITLVAGPAIAVTLPWLLAAPGSRQVDLLAALDRWVHQITATVGTGRSISDALRRSRRGAPSMLAEPIGNLVARLDDRWTTTAALRAMADEIDSPDGDAVIAALIVASERGGTGASTVLSTLAESNQRRLRALREIETEREKPRVVVRQVTGITGLVLAAAFVVGHGYFEPYGTPLGQVVLAFLVAAYLGSLVLLRAIATPPAQARILRRMT</sequence>
<feature type="transmembrane region" description="Helical" evidence="6">
    <location>
        <begin position="44"/>
        <end position="77"/>
    </location>
</feature>
<dbReference type="EMBL" id="VFOR01000004">
    <property type="protein sequence ID" value="TQL56618.1"/>
    <property type="molecule type" value="Genomic_DNA"/>
</dbReference>
<dbReference type="InterPro" id="IPR018076">
    <property type="entry name" value="T2SS_GspF_dom"/>
</dbReference>